<dbReference type="AlphaFoldDB" id="A0A1N7QAP9"/>
<evidence type="ECO:0000256" key="5">
    <source>
        <dbReference type="SAM" id="SignalP"/>
    </source>
</evidence>
<dbReference type="STRING" id="484498.SAMN05421686_11717"/>
<proteinExistence type="inferred from homology"/>
<dbReference type="SUPFAM" id="SSF53850">
    <property type="entry name" value="Periplasmic binding protein-like II"/>
    <property type="match status" value="1"/>
</dbReference>
<dbReference type="GO" id="GO:0015689">
    <property type="term" value="P:molybdate ion transport"/>
    <property type="evidence" value="ECO:0007669"/>
    <property type="project" value="InterPro"/>
</dbReference>
<accession>A0A1N7QAP9</accession>
<dbReference type="InterPro" id="IPR044084">
    <property type="entry name" value="AvModA-like_subst-bd"/>
</dbReference>
<evidence type="ECO:0000256" key="2">
    <source>
        <dbReference type="ARBA" id="ARBA00022723"/>
    </source>
</evidence>
<dbReference type="Proteomes" id="UP000185639">
    <property type="component" value="Unassembled WGS sequence"/>
</dbReference>
<evidence type="ECO:0000256" key="3">
    <source>
        <dbReference type="ARBA" id="ARBA00022729"/>
    </source>
</evidence>
<dbReference type="PANTHER" id="PTHR30632:SF14">
    <property type="entry name" value="TUNGSTATE_MOLYBDATE_CHROMATE-BINDING PROTEIN MODA"/>
    <property type="match status" value="1"/>
</dbReference>
<evidence type="ECO:0000313" key="6">
    <source>
        <dbReference type="EMBL" id="SIT19799.1"/>
    </source>
</evidence>
<dbReference type="PIRSF" id="PIRSF004846">
    <property type="entry name" value="ModA"/>
    <property type="match status" value="1"/>
</dbReference>
<gene>
    <name evidence="6" type="ORF">SAMN05421686_11717</name>
</gene>
<dbReference type="EMBL" id="FTOH01000017">
    <property type="protein sequence ID" value="SIT19799.1"/>
    <property type="molecule type" value="Genomic_DNA"/>
</dbReference>
<dbReference type="GO" id="GO:0046872">
    <property type="term" value="F:metal ion binding"/>
    <property type="evidence" value="ECO:0007669"/>
    <property type="project" value="UniProtKB-KW"/>
</dbReference>
<feature type="binding site" evidence="4">
    <location>
        <position position="56"/>
    </location>
    <ligand>
        <name>molybdate</name>
        <dbReference type="ChEBI" id="CHEBI:36264"/>
    </ligand>
</feature>
<dbReference type="GO" id="GO:0030973">
    <property type="term" value="F:molybdate ion binding"/>
    <property type="evidence" value="ECO:0007669"/>
    <property type="project" value="InterPro"/>
</dbReference>
<evidence type="ECO:0000256" key="4">
    <source>
        <dbReference type="PIRSR" id="PIRSR004846-1"/>
    </source>
</evidence>
<dbReference type="InterPro" id="IPR050682">
    <property type="entry name" value="ModA/WtpA"/>
</dbReference>
<name>A0A1N7QAP9_9GAMM</name>
<dbReference type="CDD" id="cd13539">
    <property type="entry name" value="PBP2_AvModA"/>
    <property type="match status" value="1"/>
</dbReference>
<keyword evidence="2 4" id="KW-0479">Metal-binding</keyword>
<dbReference type="NCBIfam" id="TIGR01256">
    <property type="entry name" value="modA"/>
    <property type="match status" value="1"/>
</dbReference>
<organism evidence="6 7">
    <name type="scientific">Thalassolituus maritimus</name>
    <dbReference type="NCBI Taxonomy" id="484498"/>
    <lineage>
        <taxon>Bacteria</taxon>
        <taxon>Pseudomonadati</taxon>
        <taxon>Pseudomonadota</taxon>
        <taxon>Gammaproteobacteria</taxon>
        <taxon>Oceanospirillales</taxon>
        <taxon>Oceanospirillaceae</taxon>
        <taxon>Thalassolituus</taxon>
    </lineage>
</organism>
<reference evidence="7" key="1">
    <citation type="submission" date="2017-01" db="EMBL/GenBank/DDBJ databases">
        <authorList>
            <person name="Varghese N."/>
            <person name="Submissions S."/>
        </authorList>
    </citation>
    <scope>NUCLEOTIDE SEQUENCE [LARGE SCALE GENOMIC DNA]</scope>
    <source>
        <strain evidence="7">DSM 24913</strain>
    </source>
</reference>
<protein>
    <submittedName>
        <fullName evidence="6">Molybdate transport system permease protein/molybdate transport system substrate-binding protein</fullName>
    </submittedName>
</protein>
<dbReference type="Gene3D" id="3.40.190.10">
    <property type="entry name" value="Periplasmic binding protein-like II"/>
    <property type="match status" value="2"/>
</dbReference>
<keyword evidence="4" id="KW-0500">Molybdenum</keyword>
<evidence type="ECO:0000313" key="7">
    <source>
        <dbReference type="Proteomes" id="UP000185639"/>
    </source>
</evidence>
<dbReference type="PANTHER" id="PTHR30632">
    <property type="entry name" value="MOLYBDATE-BINDING PERIPLASMIC PROTEIN"/>
    <property type="match status" value="1"/>
</dbReference>
<dbReference type="Pfam" id="PF13531">
    <property type="entry name" value="SBP_bac_11"/>
    <property type="match status" value="1"/>
</dbReference>
<sequence>MIRFALTFLCLLLPVLGHADTLRIAVASNFAHTLQTLLPEFEKETGHSVEISSASSGKLYAQILNGAPFDVFLSADTDKPQRLAQQFPTSESTRFTYAIGRLVFWCPGECEYPLSGITANNLTIAIANPRLAPYGLAAKQTMDAFGLTSAKVVTGENIGQAYRFIESGNAVAGFVARSQVVAAKIPSEQYWLIPDEHHQPLEQAGILTAQGLNKPAAQAFITYLLSTAVQARIAEHGYDPLYD</sequence>
<keyword evidence="3 5" id="KW-0732">Signal</keyword>
<feature type="signal peptide" evidence="5">
    <location>
        <begin position="1"/>
        <end position="19"/>
    </location>
</feature>
<keyword evidence="7" id="KW-1185">Reference proteome</keyword>
<comment type="similarity">
    <text evidence="1">Belongs to the bacterial solute-binding protein ModA family.</text>
</comment>
<feature type="binding site" evidence="4">
    <location>
        <position position="158"/>
    </location>
    <ligand>
        <name>molybdate</name>
        <dbReference type="ChEBI" id="CHEBI:36264"/>
    </ligand>
</feature>
<evidence type="ECO:0000256" key="1">
    <source>
        <dbReference type="ARBA" id="ARBA00009175"/>
    </source>
</evidence>
<dbReference type="InterPro" id="IPR005950">
    <property type="entry name" value="ModA"/>
</dbReference>
<feature type="chain" id="PRO_5012704157" evidence="5">
    <location>
        <begin position="20"/>
        <end position="243"/>
    </location>
</feature>